<evidence type="ECO:0000256" key="2">
    <source>
        <dbReference type="ARBA" id="ARBA00022475"/>
    </source>
</evidence>
<evidence type="ECO:0000256" key="1">
    <source>
        <dbReference type="ARBA" id="ARBA00004651"/>
    </source>
</evidence>
<feature type="domain" description="MacB-like periplasmic core" evidence="9">
    <location>
        <begin position="19"/>
        <end position="229"/>
    </location>
</feature>
<evidence type="ECO:0000256" key="5">
    <source>
        <dbReference type="ARBA" id="ARBA00023136"/>
    </source>
</evidence>
<evidence type="ECO:0000313" key="11">
    <source>
        <dbReference type="Proteomes" id="UP000240987"/>
    </source>
</evidence>
<evidence type="ECO:0000259" key="9">
    <source>
        <dbReference type="Pfam" id="PF12704"/>
    </source>
</evidence>
<dbReference type="Pfam" id="PF02687">
    <property type="entry name" value="FtsX"/>
    <property type="match status" value="1"/>
</dbReference>
<keyword evidence="5 7" id="KW-0472">Membrane</keyword>
<keyword evidence="11" id="KW-1185">Reference proteome</keyword>
<evidence type="ECO:0000256" key="4">
    <source>
        <dbReference type="ARBA" id="ARBA00022989"/>
    </source>
</evidence>
<keyword evidence="3 7" id="KW-0812">Transmembrane</keyword>
<feature type="transmembrane region" description="Helical" evidence="7">
    <location>
        <begin position="321"/>
        <end position="345"/>
    </location>
</feature>
<keyword evidence="2" id="KW-1003">Cell membrane</keyword>
<evidence type="ECO:0000256" key="7">
    <source>
        <dbReference type="SAM" id="Phobius"/>
    </source>
</evidence>
<feature type="domain" description="ABC3 transporter permease C-terminal" evidence="8">
    <location>
        <begin position="282"/>
        <end position="397"/>
    </location>
</feature>
<proteinExistence type="inferred from homology"/>
<protein>
    <submittedName>
        <fullName evidence="10">ABC transporter substrate-binding protein</fullName>
    </submittedName>
</protein>
<organism evidence="10 11">
    <name type="scientific">Photobacterium frigidiphilum</name>
    <dbReference type="NCBI Taxonomy" id="264736"/>
    <lineage>
        <taxon>Bacteria</taxon>
        <taxon>Pseudomonadati</taxon>
        <taxon>Pseudomonadota</taxon>
        <taxon>Gammaproteobacteria</taxon>
        <taxon>Vibrionales</taxon>
        <taxon>Vibrionaceae</taxon>
        <taxon>Photobacterium</taxon>
    </lineage>
</organism>
<feature type="transmembrane region" description="Helical" evidence="7">
    <location>
        <begin position="20"/>
        <end position="40"/>
    </location>
</feature>
<sequence>MMPMLQQIVQMLFAHRLRSLLAIIAIVWGIVSVLVLMALGEGFYQVNAKSFSLLMSDTQLAVPEMTSKPWQGLPARRQITLTEPEFRLLEKQSAIKTVSVLYRKWDASVTDITGHTLPGYVRGVDNHYVDMRKVKLVLGSRNINQSDLNNHNRIAIIGWQLAKQGNLALGDKLRVSGIPFLVSGITQQSEGGISMGREDNQVIIPNTTFSDLWNDKPSQIMVTPAEGISGVILRQNLLSFFANQKHFDPTDKRAVWLPDFSQDAKFFTALLRGIQMFLGASGAMTLAVGALGVANIMFLSVTERTREIGVRLAIGATPNNILVQFLLEGGILVAMGTLLGVSISYGVVTLMNQIGLPEWLGSPTMTLDAIMMALFVTAILALLASFFPARRASNLTPVIALSARA</sequence>
<keyword evidence="4 7" id="KW-1133">Transmembrane helix</keyword>
<dbReference type="GO" id="GO:0022857">
    <property type="term" value="F:transmembrane transporter activity"/>
    <property type="evidence" value="ECO:0007669"/>
    <property type="project" value="TreeGrafter"/>
</dbReference>
<feature type="transmembrane region" description="Helical" evidence="7">
    <location>
        <begin position="365"/>
        <end position="387"/>
    </location>
</feature>
<name>A0A2T3JNK0_9GAMM</name>
<dbReference type="PANTHER" id="PTHR30572:SF4">
    <property type="entry name" value="ABC TRANSPORTER PERMEASE YTRF"/>
    <property type="match status" value="1"/>
</dbReference>
<dbReference type="PANTHER" id="PTHR30572">
    <property type="entry name" value="MEMBRANE COMPONENT OF TRANSPORTER-RELATED"/>
    <property type="match status" value="1"/>
</dbReference>
<dbReference type="Proteomes" id="UP000240987">
    <property type="component" value="Unassembled WGS sequence"/>
</dbReference>
<dbReference type="InterPro" id="IPR003838">
    <property type="entry name" value="ABC3_permease_C"/>
</dbReference>
<comment type="caution">
    <text evidence="10">The sequence shown here is derived from an EMBL/GenBank/DDBJ whole genome shotgun (WGS) entry which is preliminary data.</text>
</comment>
<evidence type="ECO:0000256" key="3">
    <source>
        <dbReference type="ARBA" id="ARBA00022692"/>
    </source>
</evidence>
<dbReference type="OrthoDB" id="9770036at2"/>
<comment type="similarity">
    <text evidence="6">Belongs to the ABC-4 integral membrane protein family.</text>
</comment>
<gene>
    <name evidence="10" type="ORF">C9J12_04665</name>
</gene>
<dbReference type="InterPro" id="IPR050250">
    <property type="entry name" value="Macrolide_Exporter_MacB"/>
</dbReference>
<accession>A0A2T3JNK0</accession>
<evidence type="ECO:0000259" key="8">
    <source>
        <dbReference type="Pfam" id="PF02687"/>
    </source>
</evidence>
<evidence type="ECO:0000256" key="6">
    <source>
        <dbReference type="ARBA" id="ARBA00038076"/>
    </source>
</evidence>
<comment type="subcellular location">
    <subcellularLocation>
        <location evidence="1">Cell membrane</location>
        <topology evidence="1">Multi-pass membrane protein</topology>
    </subcellularLocation>
</comment>
<dbReference type="AlphaFoldDB" id="A0A2T3JNK0"/>
<dbReference type="EMBL" id="PYMJ01000003">
    <property type="protein sequence ID" value="PSU50616.1"/>
    <property type="molecule type" value="Genomic_DNA"/>
</dbReference>
<reference evidence="10 11" key="1">
    <citation type="submission" date="2018-01" db="EMBL/GenBank/DDBJ databases">
        <title>Whole genome sequencing of Histamine producing bacteria.</title>
        <authorList>
            <person name="Butler K."/>
        </authorList>
    </citation>
    <scope>NUCLEOTIDE SEQUENCE [LARGE SCALE GENOMIC DNA]</scope>
    <source>
        <strain evidence="10 11">JCM 12947</strain>
    </source>
</reference>
<dbReference type="GO" id="GO:0005886">
    <property type="term" value="C:plasma membrane"/>
    <property type="evidence" value="ECO:0007669"/>
    <property type="project" value="UniProtKB-SubCell"/>
</dbReference>
<dbReference type="Pfam" id="PF12704">
    <property type="entry name" value="MacB_PCD"/>
    <property type="match status" value="1"/>
</dbReference>
<feature type="transmembrane region" description="Helical" evidence="7">
    <location>
        <begin position="276"/>
        <end position="301"/>
    </location>
</feature>
<dbReference type="RefSeq" id="WP_107241647.1">
    <property type="nucleotide sequence ID" value="NZ_PYMJ01000003.1"/>
</dbReference>
<dbReference type="InterPro" id="IPR025857">
    <property type="entry name" value="MacB_PCD"/>
</dbReference>
<evidence type="ECO:0000313" key="10">
    <source>
        <dbReference type="EMBL" id="PSU50616.1"/>
    </source>
</evidence>